<evidence type="ECO:0000313" key="2">
    <source>
        <dbReference type="EMBL" id="MET3612315.1"/>
    </source>
</evidence>
<evidence type="ECO:0000313" key="3">
    <source>
        <dbReference type="Proteomes" id="UP001549047"/>
    </source>
</evidence>
<accession>A0ABV2IUZ7</accession>
<sequence>MSDTATLSSKFQISVPKAVREKEDWQPGQKFAFVPCDGGYVLVPVPSAAGLRGLARHADTKNVRDRNDRV</sequence>
<dbReference type="Gene3D" id="2.10.260.10">
    <property type="match status" value="1"/>
</dbReference>
<dbReference type="EMBL" id="JBEPMB010000001">
    <property type="protein sequence ID" value="MET3612315.1"/>
    <property type="molecule type" value="Genomic_DNA"/>
</dbReference>
<name>A0ABV2IUZ7_9HYPH</name>
<comment type="caution">
    <text evidence="2">The sequence shown here is derived from an EMBL/GenBank/DDBJ whole genome shotgun (WGS) entry which is preliminary data.</text>
</comment>
<organism evidence="2 3">
    <name type="scientific">Rhizobium aquaticum</name>
    <dbReference type="NCBI Taxonomy" id="1549636"/>
    <lineage>
        <taxon>Bacteria</taxon>
        <taxon>Pseudomonadati</taxon>
        <taxon>Pseudomonadota</taxon>
        <taxon>Alphaproteobacteria</taxon>
        <taxon>Hyphomicrobiales</taxon>
        <taxon>Rhizobiaceae</taxon>
        <taxon>Rhizobium/Agrobacterium group</taxon>
        <taxon>Rhizobium</taxon>
    </lineage>
</organism>
<dbReference type="SUPFAM" id="SSF89447">
    <property type="entry name" value="AbrB/MazE/MraZ-like"/>
    <property type="match status" value="1"/>
</dbReference>
<reference evidence="2 3" key="1">
    <citation type="submission" date="2024-06" db="EMBL/GenBank/DDBJ databases">
        <title>Genomic Encyclopedia of Type Strains, Phase IV (KMG-IV): sequencing the most valuable type-strain genomes for metagenomic binning, comparative biology and taxonomic classification.</title>
        <authorList>
            <person name="Goeker M."/>
        </authorList>
    </citation>
    <scope>NUCLEOTIDE SEQUENCE [LARGE SCALE GENOMIC DNA]</scope>
    <source>
        <strain evidence="2 3">DSM 29780</strain>
    </source>
</reference>
<dbReference type="InterPro" id="IPR007159">
    <property type="entry name" value="SpoVT-AbrB_dom"/>
</dbReference>
<keyword evidence="3" id="KW-1185">Reference proteome</keyword>
<gene>
    <name evidence="2" type="ORF">ABID16_000620</name>
</gene>
<proteinExistence type="predicted"/>
<dbReference type="InterPro" id="IPR037914">
    <property type="entry name" value="SpoVT-AbrB_sf"/>
</dbReference>
<evidence type="ECO:0000259" key="1">
    <source>
        <dbReference type="SMART" id="SM00966"/>
    </source>
</evidence>
<dbReference type="NCBIfam" id="TIGR01439">
    <property type="entry name" value="lp_hng_hel_AbrB"/>
    <property type="match status" value="1"/>
</dbReference>
<dbReference type="Pfam" id="PF04014">
    <property type="entry name" value="MazE_antitoxin"/>
    <property type="match status" value="1"/>
</dbReference>
<dbReference type="RefSeq" id="WP_354554884.1">
    <property type="nucleotide sequence ID" value="NZ_JBEPMB010000001.1"/>
</dbReference>
<dbReference type="Proteomes" id="UP001549047">
    <property type="component" value="Unassembled WGS sequence"/>
</dbReference>
<protein>
    <submittedName>
        <fullName evidence="2">AbrB family looped-hinge helix DNA binding protein</fullName>
    </submittedName>
</protein>
<feature type="domain" description="SpoVT-AbrB" evidence="1">
    <location>
        <begin position="5"/>
        <end position="50"/>
    </location>
</feature>
<dbReference type="SMART" id="SM00966">
    <property type="entry name" value="SpoVT_AbrB"/>
    <property type="match status" value="1"/>
</dbReference>